<feature type="transmembrane region" description="Helical" evidence="1">
    <location>
        <begin position="47"/>
        <end position="66"/>
    </location>
</feature>
<protein>
    <submittedName>
        <fullName evidence="2">Uncharacterized protein</fullName>
    </submittedName>
</protein>
<dbReference type="RefSeq" id="WP_273158058.1">
    <property type="nucleotide sequence ID" value="NZ_JABZSI010000028.1"/>
</dbReference>
<gene>
    <name evidence="2" type="ORF">HXN26_00275</name>
</gene>
<dbReference type="AlphaFoldDB" id="A0A930HK99"/>
<feature type="transmembrane region" description="Helical" evidence="1">
    <location>
        <begin position="72"/>
        <end position="93"/>
    </location>
</feature>
<evidence type="ECO:0000313" key="2">
    <source>
        <dbReference type="EMBL" id="MBF1383283.1"/>
    </source>
</evidence>
<comment type="caution">
    <text evidence="2">The sequence shown here is derived from an EMBL/GenBank/DDBJ whole genome shotgun (WGS) entry which is preliminary data.</text>
</comment>
<feature type="transmembrane region" description="Helical" evidence="1">
    <location>
        <begin position="6"/>
        <end position="27"/>
    </location>
</feature>
<dbReference type="Proteomes" id="UP000771736">
    <property type="component" value="Unassembled WGS sequence"/>
</dbReference>
<accession>A0A930HK99</accession>
<proteinExistence type="predicted"/>
<sequence>MVLDMPIPVICLILTGFVYALVGGLVLRPKFYHQEPETRNRNAKRIFLFNTVFFGTIMMILISPILPINMHIFPALLAVFIFAESIIFFIFLLRTKQWKALNANHATLRFKQAKHYLFAHRTIIVSIDGMPEGRGLVFWAFNRCLIPPGKHRFHFRVVKSLENRTNAEETLFSQEVEVELTEQGTYYIEEDEQRQALYFRLQA</sequence>
<reference evidence="2" key="1">
    <citation type="submission" date="2020-04" db="EMBL/GenBank/DDBJ databases">
        <title>Deep metagenomics examines the oral microbiome during advanced dental caries in children, revealing novel taxa and co-occurrences with host molecules.</title>
        <authorList>
            <person name="Baker J.L."/>
            <person name="Morton J.T."/>
            <person name="Dinis M."/>
            <person name="Alvarez R."/>
            <person name="Tran N.C."/>
            <person name="Knight R."/>
            <person name="Edlund A."/>
        </authorList>
    </citation>
    <scope>NUCLEOTIDE SEQUENCE</scope>
    <source>
        <strain evidence="2">JCVI_44_bin.5</strain>
    </source>
</reference>
<evidence type="ECO:0000313" key="3">
    <source>
        <dbReference type="Proteomes" id="UP000771736"/>
    </source>
</evidence>
<keyword evidence="1" id="KW-0812">Transmembrane</keyword>
<name>A0A930HK99_9BACT</name>
<dbReference type="EMBL" id="JABZSJ010000001">
    <property type="protein sequence ID" value="MBF1383283.1"/>
    <property type="molecule type" value="Genomic_DNA"/>
</dbReference>
<keyword evidence="1" id="KW-1133">Transmembrane helix</keyword>
<organism evidence="2 3">
    <name type="scientific">Prevotella aurantiaca</name>
    <dbReference type="NCBI Taxonomy" id="596085"/>
    <lineage>
        <taxon>Bacteria</taxon>
        <taxon>Pseudomonadati</taxon>
        <taxon>Bacteroidota</taxon>
        <taxon>Bacteroidia</taxon>
        <taxon>Bacteroidales</taxon>
        <taxon>Prevotellaceae</taxon>
        <taxon>Prevotella</taxon>
    </lineage>
</organism>
<evidence type="ECO:0000256" key="1">
    <source>
        <dbReference type="SAM" id="Phobius"/>
    </source>
</evidence>
<keyword evidence="1" id="KW-0472">Membrane</keyword>